<proteinExistence type="inferred from homology"/>
<dbReference type="SUPFAM" id="SSF52833">
    <property type="entry name" value="Thioredoxin-like"/>
    <property type="match status" value="1"/>
</dbReference>
<keyword evidence="8" id="KW-1185">Reference proteome</keyword>
<evidence type="ECO:0000256" key="3">
    <source>
        <dbReference type="PIRSR" id="PIRSR603782-1"/>
    </source>
</evidence>
<feature type="transmembrane region" description="Helical" evidence="5">
    <location>
        <begin position="21"/>
        <end position="42"/>
    </location>
</feature>
<feature type="binding site" evidence="3">
    <location>
        <position position="184"/>
    </location>
    <ligand>
        <name>Cu cation</name>
        <dbReference type="ChEBI" id="CHEBI:23378"/>
    </ligand>
</feature>
<name>A0A411HLI8_9GAMM</name>
<dbReference type="InterPro" id="IPR036249">
    <property type="entry name" value="Thioredoxin-like_sf"/>
</dbReference>
<dbReference type="PROSITE" id="PS51257">
    <property type="entry name" value="PROKAR_LIPOPROTEIN"/>
    <property type="match status" value="1"/>
</dbReference>
<evidence type="ECO:0000313" key="7">
    <source>
        <dbReference type="EMBL" id="QBB71385.1"/>
    </source>
</evidence>
<keyword evidence="4" id="KW-1015">Disulfide bond</keyword>
<reference evidence="7 8" key="1">
    <citation type="submission" date="2019-01" db="EMBL/GenBank/DDBJ databases">
        <title>Pseudolysobacter antarctica gen. nov., sp. nov., isolated from Fildes Peninsula, Antarctica.</title>
        <authorList>
            <person name="Wei Z."/>
            <person name="Peng F."/>
        </authorList>
    </citation>
    <scope>NUCLEOTIDE SEQUENCE [LARGE SCALE GENOMIC DNA]</scope>
    <source>
        <strain evidence="7 8">AQ6-296</strain>
    </source>
</reference>
<dbReference type="PANTHER" id="PTHR12151">
    <property type="entry name" value="ELECTRON TRANSPORT PROTIN SCO1/SENC FAMILY MEMBER"/>
    <property type="match status" value="1"/>
</dbReference>
<dbReference type="PROSITE" id="PS51352">
    <property type="entry name" value="THIOREDOXIN_2"/>
    <property type="match status" value="1"/>
</dbReference>
<feature type="domain" description="Thioredoxin" evidence="6">
    <location>
        <begin position="56"/>
        <end position="221"/>
    </location>
</feature>
<feature type="binding site" evidence="3">
    <location>
        <position position="98"/>
    </location>
    <ligand>
        <name>Cu cation</name>
        <dbReference type="ChEBI" id="CHEBI:23378"/>
    </ligand>
</feature>
<evidence type="ECO:0000313" key="8">
    <source>
        <dbReference type="Proteomes" id="UP000291562"/>
    </source>
</evidence>
<evidence type="ECO:0000256" key="2">
    <source>
        <dbReference type="ARBA" id="ARBA00023008"/>
    </source>
</evidence>
<evidence type="ECO:0000259" key="6">
    <source>
        <dbReference type="PROSITE" id="PS51352"/>
    </source>
</evidence>
<dbReference type="OrthoDB" id="9790194at2"/>
<dbReference type="Pfam" id="PF02630">
    <property type="entry name" value="SCO1-SenC"/>
    <property type="match status" value="1"/>
</dbReference>
<dbReference type="InterPro" id="IPR013766">
    <property type="entry name" value="Thioredoxin_domain"/>
</dbReference>
<dbReference type="InterPro" id="IPR003782">
    <property type="entry name" value="SCO1/SenC"/>
</dbReference>
<comment type="similarity">
    <text evidence="1">Belongs to the SCO1/2 family.</text>
</comment>
<organism evidence="7 8">
    <name type="scientific">Pseudolysobacter antarcticus</name>
    <dbReference type="NCBI Taxonomy" id="2511995"/>
    <lineage>
        <taxon>Bacteria</taxon>
        <taxon>Pseudomonadati</taxon>
        <taxon>Pseudomonadota</taxon>
        <taxon>Gammaproteobacteria</taxon>
        <taxon>Lysobacterales</taxon>
        <taxon>Rhodanobacteraceae</taxon>
        <taxon>Pseudolysobacter</taxon>
    </lineage>
</organism>
<dbReference type="CDD" id="cd02968">
    <property type="entry name" value="SCO"/>
    <property type="match status" value="1"/>
</dbReference>
<keyword evidence="2 3" id="KW-0186">Copper</keyword>
<dbReference type="GO" id="GO:0046872">
    <property type="term" value="F:metal ion binding"/>
    <property type="evidence" value="ECO:0007669"/>
    <property type="project" value="UniProtKB-KW"/>
</dbReference>
<keyword evidence="3" id="KW-0479">Metal-binding</keyword>
<gene>
    <name evidence="7" type="ORF">ELE36_14055</name>
</gene>
<keyword evidence="5" id="KW-1133">Transmembrane helix</keyword>
<sequence>MERTSYNRRMTQSSTTRIPSIALILIAAFACGLGLFVAQRYFSTPKQPPLQAALLYPQAREIPDFTLTQANGKPLTKADWRGHWTLIFFGYTSCPDVCPTTLAVFKQAWAELVKLGLNQRIQIDFISVDPQRDTPEQLSKYVAFFSADFIAATGSDEQLTLVTRGTGQMFTRGVDAKGNVEVDHSASVVIVNPQAQVAGMFRPPLSAPIIVADLQTLLKPE</sequence>
<evidence type="ECO:0000256" key="4">
    <source>
        <dbReference type="PIRSR" id="PIRSR603782-2"/>
    </source>
</evidence>
<accession>A0A411HLI8</accession>
<evidence type="ECO:0000256" key="1">
    <source>
        <dbReference type="ARBA" id="ARBA00010996"/>
    </source>
</evidence>
<feature type="disulfide bond" description="Redox-active" evidence="4">
    <location>
        <begin position="94"/>
        <end position="98"/>
    </location>
</feature>
<dbReference type="Gene3D" id="3.40.30.10">
    <property type="entry name" value="Glutaredoxin"/>
    <property type="match status" value="1"/>
</dbReference>
<keyword evidence="5" id="KW-0812">Transmembrane</keyword>
<dbReference type="KEGG" id="xbc:ELE36_14055"/>
<evidence type="ECO:0000256" key="5">
    <source>
        <dbReference type="SAM" id="Phobius"/>
    </source>
</evidence>
<feature type="binding site" evidence="3">
    <location>
        <position position="94"/>
    </location>
    <ligand>
        <name>Cu cation</name>
        <dbReference type="ChEBI" id="CHEBI:23378"/>
    </ligand>
</feature>
<dbReference type="EMBL" id="CP035704">
    <property type="protein sequence ID" value="QBB71385.1"/>
    <property type="molecule type" value="Genomic_DNA"/>
</dbReference>
<keyword evidence="5" id="KW-0472">Membrane</keyword>
<dbReference type="AlphaFoldDB" id="A0A411HLI8"/>
<dbReference type="Proteomes" id="UP000291562">
    <property type="component" value="Chromosome"/>
</dbReference>
<dbReference type="PANTHER" id="PTHR12151:SF25">
    <property type="entry name" value="LINALOOL DEHYDRATASE_ISOMERASE DOMAIN-CONTAINING PROTEIN"/>
    <property type="match status" value="1"/>
</dbReference>
<protein>
    <submittedName>
        <fullName evidence="7">SCO family protein</fullName>
    </submittedName>
</protein>